<dbReference type="AlphaFoldDB" id="A0A1F6P7K7"/>
<comment type="similarity">
    <text evidence="1">Belongs to the LOG family.</text>
</comment>
<dbReference type="EC" id="3.2.2.n1" evidence="1"/>
<comment type="caution">
    <text evidence="2">The sequence shown here is derived from an EMBL/GenBank/DDBJ whole genome shotgun (WGS) entry which is preliminary data.</text>
</comment>
<dbReference type="InterPro" id="IPR005269">
    <property type="entry name" value="LOG"/>
</dbReference>
<dbReference type="InterPro" id="IPR052341">
    <property type="entry name" value="LOG_family_nucleotidases"/>
</dbReference>
<dbReference type="NCBIfam" id="TIGR00730">
    <property type="entry name" value="Rossman fold protein, TIGR00730 family"/>
    <property type="match status" value="1"/>
</dbReference>
<dbReference type="GO" id="GO:0005829">
    <property type="term" value="C:cytosol"/>
    <property type="evidence" value="ECO:0007669"/>
    <property type="project" value="TreeGrafter"/>
</dbReference>
<evidence type="ECO:0000256" key="1">
    <source>
        <dbReference type="RuleBase" id="RU363015"/>
    </source>
</evidence>
<evidence type="ECO:0000313" key="2">
    <source>
        <dbReference type="EMBL" id="OGH92159.1"/>
    </source>
</evidence>
<dbReference type="Proteomes" id="UP000176634">
    <property type="component" value="Unassembled WGS sequence"/>
</dbReference>
<dbReference type="Pfam" id="PF03641">
    <property type="entry name" value="Lysine_decarbox"/>
    <property type="match status" value="1"/>
</dbReference>
<dbReference type="EMBL" id="MFRA01000008">
    <property type="protein sequence ID" value="OGH92159.1"/>
    <property type="molecule type" value="Genomic_DNA"/>
</dbReference>
<dbReference type="SUPFAM" id="SSF102405">
    <property type="entry name" value="MCP/YpsA-like"/>
    <property type="match status" value="1"/>
</dbReference>
<evidence type="ECO:0000313" key="3">
    <source>
        <dbReference type="Proteomes" id="UP000176634"/>
    </source>
</evidence>
<dbReference type="Gene3D" id="3.40.50.450">
    <property type="match status" value="1"/>
</dbReference>
<keyword evidence="1" id="KW-0378">Hydrolase</keyword>
<proteinExistence type="inferred from homology"/>
<sequence length="219" mass="24541">MSDVPACDIDPNNLFCQGGRDWSIFRIMAELVDGFEFLTKISNAVTVLGTKSLLPGTAYYNSAYEMGQVLAQNQFATVTGGGPGIMEAANKGAFEKGGVSIGINMRVDRGERVNNYITKSIGFFFPFVRKLIITTPSEAFVYFPGGFGTLHQLFELLTLQETGKIKPIPTLLYGREFWQPLLDIIHNLYYEFKTINQLDEDFLKVIDDPKDVLQYLNKP</sequence>
<dbReference type="STRING" id="1798705.A2563_00765"/>
<accession>A0A1F6P7K7</accession>
<organism evidence="2 3">
    <name type="scientific">Candidatus Magasanikbacteria bacterium RIFOXYD1_FULL_40_23</name>
    <dbReference type="NCBI Taxonomy" id="1798705"/>
    <lineage>
        <taxon>Bacteria</taxon>
        <taxon>Candidatus Magasanikiibacteriota</taxon>
    </lineage>
</organism>
<dbReference type="GO" id="GO:0009691">
    <property type="term" value="P:cytokinin biosynthetic process"/>
    <property type="evidence" value="ECO:0007669"/>
    <property type="project" value="UniProtKB-UniRule"/>
</dbReference>
<keyword evidence="1" id="KW-0203">Cytokinin biosynthesis</keyword>
<dbReference type="GO" id="GO:0016787">
    <property type="term" value="F:hydrolase activity"/>
    <property type="evidence" value="ECO:0007669"/>
    <property type="project" value="UniProtKB-KW"/>
</dbReference>
<protein>
    <recommendedName>
        <fullName evidence="1">Cytokinin riboside 5'-monophosphate phosphoribohydrolase</fullName>
        <ecNumber evidence="1">3.2.2.n1</ecNumber>
    </recommendedName>
</protein>
<dbReference type="PANTHER" id="PTHR43393">
    <property type="entry name" value="CYTOKININ RIBOSIDE 5'-MONOPHOSPHATE PHOSPHORIBOHYDROLASE"/>
    <property type="match status" value="1"/>
</dbReference>
<dbReference type="InterPro" id="IPR031100">
    <property type="entry name" value="LOG_fam"/>
</dbReference>
<reference evidence="2 3" key="1">
    <citation type="journal article" date="2016" name="Nat. Commun.">
        <title>Thousands of microbial genomes shed light on interconnected biogeochemical processes in an aquifer system.</title>
        <authorList>
            <person name="Anantharaman K."/>
            <person name="Brown C.T."/>
            <person name="Hug L.A."/>
            <person name="Sharon I."/>
            <person name="Castelle C.J."/>
            <person name="Probst A.J."/>
            <person name="Thomas B.C."/>
            <person name="Singh A."/>
            <person name="Wilkins M.J."/>
            <person name="Karaoz U."/>
            <person name="Brodie E.L."/>
            <person name="Williams K.H."/>
            <person name="Hubbard S.S."/>
            <person name="Banfield J.F."/>
        </authorList>
    </citation>
    <scope>NUCLEOTIDE SEQUENCE [LARGE SCALE GENOMIC DNA]</scope>
</reference>
<gene>
    <name evidence="2" type="ORF">A2563_00765</name>
</gene>
<name>A0A1F6P7K7_9BACT</name>
<dbReference type="PANTHER" id="PTHR43393:SF3">
    <property type="entry name" value="LYSINE DECARBOXYLASE-LIKE PROTEIN"/>
    <property type="match status" value="1"/>
</dbReference>